<keyword evidence="2" id="KW-0812">Transmembrane</keyword>
<feature type="transmembrane region" description="Helical" evidence="2">
    <location>
        <begin position="32"/>
        <end position="51"/>
    </location>
</feature>
<keyword evidence="2" id="KW-0472">Membrane</keyword>
<comment type="caution">
    <text evidence="4">The sequence shown here is derived from an EMBL/GenBank/DDBJ whole genome shotgun (WGS) entry which is preliminary data.</text>
</comment>
<dbReference type="Pfam" id="PF26526">
    <property type="entry name" value="DUF8175"/>
    <property type="match status" value="1"/>
</dbReference>
<evidence type="ECO:0000256" key="1">
    <source>
        <dbReference type="SAM" id="MobiDB-lite"/>
    </source>
</evidence>
<keyword evidence="2" id="KW-1133">Transmembrane helix</keyword>
<evidence type="ECO:0000313" key="5">
    <source>
        <dbReference type="Proteomes" id="UP000664109"/>
    </source>
</evidence>
<keyword evidence="5" id="KW-1185">Reference proteome</keyword>
<sequence length="264" mass="27444">MNGTPRKAGTRSLTPQPTQVPGADGRSPWRRATIGGIGFAVVLFIGLLLMLTGGRKDKESVDAPTPNSMATNQAGGTGPGVKATSVQNGVPVGYPQTQEGAAAAAVNYQTARSSPGYFTNKALRHQVLKTVMTSAALPVQQQTDDQTAQGLMAALGVTAQTAPEMVMRAAPLGTSVSGFSSETATVKVWMTEVVGVPSEKSAMPVAAAWTTYTLILQWQNGDWKIATISHADGPTPLVTGDSAPSATVDMQQANREFDAPRYAG</sequence>
<evidence type="ECO:0000259" key="3">
    <source>
        <dbReference type="Pfam" id="PF26526"/>
    </source>
</evidence>
<proteinExistence type="predicted"/>
<evidence type="ECO:0000256" key="2">
    <source>
        <dbReference type="SAM" id="Phobius"/>
    </source>
</evidence>
<feature type="domain" description="DUF8175" evidence="3">
    <location>
        <begin position="85"/>
        <end position="230"/>
    </location>
</feature>
<protein>
    <recommendedName>
        <fullName evidence="3">DUF8175 domain-containing protein</fullName>
    </recommendedName>
</protein>
<feature type="compositionally biased region" description="Polar residues" evidence="1">
    <location>
        <begin position="65"/>
        <end position="74"/>
    </location>
</feature>
<feature type="region of interest" description="Disordered" evidence="1">
    <location>
        <begin position="57"/>
        <end position="84"/>
    </location>
</feature>
<organism evidence="4 5">
    <name type="scientific">Streptomyces zhihengii</name>
    <dbReference type="NCBI Taxonomy" id="1818004"/>
    <lineage>
        <taxon>Bacteria</taxon>
        <taxon>Bacillati</taxon>
        <taxon>Actinomycetota</taxon>
        <taxon>Actinomycetes</taxon>
        <taxon>Kitasatosporales</taxon>
        <taxon>Streptomycetaceae</taxon>
        <taxon>Streptomyces</taxon>
    </lineage>
</organism>
<gene>
    <name evidence="4" type="ORF">JE024_35805</name>
</gene>
<dbReference type="RefSeq" id="WP_205378012.1">
    <property type="nucleotide sequence ID" value="NZ_JAFEJA010000002.1"/>
</dbReference>
<reference evidence="4 5" key="1">
    <citation type="journal article" date="2016" name="Arch. Microbiol.">
        <title>Streptomyces zhihengii sp. nov., isolated from rhizospheric soil of Psammosilene tunicoides.</title>
        <authorList>
            <person name="Huang M.J."/>
            <person name="Fei J.J."/>
            <person name="Salam N."/>
            <person name="Kim C.J."/>
            <person name="Hozzein W.N."/>
            <person name="Xiao M."/>
            <person name="Huang H.Q."/>
            <person name="Li W.J."/>
        </authorList>
    </citation>
    <scope>NUCLEOTIDE SEQUENCE [LARGE SCALE GENOMIC DNA]</scope>
    <source>
        <strain evidence="4 5">YIM T102</strain>
    </source>
</reference>
<dbReference type="InterPro" id="IPR058488">
    <property type="entry name" value="DUF8175"/>
</dbReference>
<evidence type="ECO:0000313" key="4">
    <source>
        <dbReference type="EMBL" id="MBM9623953.1"/>
    </source>
</evidence>
<name>A0ABS2V2Z9_9ACTN</name>
<dbReference type="Proteomes" id="UP000664109">
    <property type="component" value="Unassembled WGS sequence"/>
</dbReference>
<dbReference type="EMBL" id="JAFEJA010000002">
    <property type="protein sequence ID" value="MBM9623953.1"/>
    <property type="molecule type" value="Genomic_DNA"/>
</dbReference>
<feature type="region of interest" description="Disordered" evidence="1">
    <location>
        <begin position="1"/>
        <end position="28"/>
    </location>
</feature>
<accession>A0ABS2V2Z9</accession>